<dbReference type="GO" id="GO:0005886">
    <property type="term" value="C:plasma membrane"/>
    <property type="evidence" value="ECO:0007669"/>
    <property type="project" value="TreeGrafter"/>
</dbReference>
<keyword evidence="3 6" id="KW-0812">Transmembrane</keyword>
<dbReference type="PANTHER" id="PTHR11958">
    <property type="entry name" value="SODIUM/DICARBOXYLATE SYMPORTER-RELATED"/>
    <property type="match status" value="1"/>
</dbReference>
<feature type="transmembrane region" description="Helical" evidence="6">
    <location>
        <begin position="21"/>
        <end position="44"/>
    </location>
</feature>
<dbReference type="Gene3D" id="1.10.3860.10">
    <property type="entry name" value="Sodium:dicarboxylate symporter"/>
    <property type="match status" value="1"/>
</dbReference>
<dbReference type="InterPro" id="IPR001991">
    <property type="entry name" value="Na-dicarboxylate_symporter"/>
</dbReference>
<evidence type="ECO:0000313" key="7">
    <source>
        <dbReference type="EMBL" id="KAK3596770.1"/>
    </source>
</evidence>
<comment type="caution">
    <text evidence="6">Lacks conserved residue(s) required for the propagation of feature annotation.</text>
</comment>
<gene>
    <name evidence="7" type="ORF">CHS0354_038771</name>
</gene>
<dbReference type="GO" id="GO:0015175">
    <property type="term" value="F:neutral L-amino acid transmembrane transporter activity"/>
    <property type="evidence" value="ECO:0007669"/>
    <property type="project" value="TreeGrafter"/>
</dbReference>
<evidence type="ECO:0000256" key="1">
    <source>
        <dbReference type="ARBA" id="ARBA00004141"/>
    </source>
</evidence>
<dbReference type="GO" id="GO:0070778">
    <property type="term" value="P:L-aspartate transmembrane transport"/>
    <property type="evidence" value="ECO:0007669"/>
    <property type="project" value="TreeGrafter"/>
</dbReference>
<dbReference type="Proteomes" id="UP001195483">
    <property type="component" value="Unassembled WGS sequence"/>
</dbReference>
<evidence type="ECO:0000256" key="6">
    <source>
        <dbReference type="RuleBase" id="RU361216"/>
    </source>
</evidence>
<sequence>MAVKNLEESVERPTKCQKVKATMLTHMLIILIVTGVIIGIAVGLGLRTNPAWKPIEKRKIFFLRFPGNLLMSMLRMLILPLIILSFITSFAGLDLRESIRVSKRFGNVQANKINGEPRAFECRFMQLAQMREVASRDNQEMRVTMSWRILRPP</sequence>
<evidence type="ECO:0000313" key="8">
    <source>
        <dbReference type="Proteomes" id="UP001195483"/>
    </source>
</evidence>
<dbReference type="AlphaFoldDB" id="A0AAE0SSA2"/>
<keyword evidence="8" id="KW-1185">Reference proteome</keyword>
<feature type="transmembrane region" description="Helical" evidence="6">
    <location>
        <begin position="73"/>
        <end position="95"/>
    </location>
</feature>
<dbReference type="SUPFAM" id="SSF118215">
    <property type="entry name" value="Proton glutamate symport protein"/>
    <property type="match status" value="1"/>
</dbReference>
<keyword evidence="6" id="KW-0769">Symport</keyword>
<proteinExistence type="inferred from homology"/>
<evidence type="ECO:0000256" key="2">
    <source>
        <dbReference type="ARBA" id="ARBA00022448"/>
    </source>
</evidence>
<comment type="subcellular location">
    <subcellularLocation>
        <location evidence="1 6">Membrane</location>
        <topology evidence="1 6">Multi-pass membrane protein</topology>
    </subcellularLocation>
</comment>
<comment type="similarity">
    <text evidence="6">Belongs to the dicarboxylate/amino acid:cation symporter (DAACS) (TC 2.A.23) family.</text>
</comment>
<dbReference type="InterPro" id="IPR050746">
    <property type="entry name" value="DAACS"/>
</dbReference>
<dbReference type="PANTHER" id="PTHR11958:SF99">
    <property type="entry name" value="SODIUM-DEPENDENT EXCITATORY AMINO ACID TRANSPORTER GLT-6-RELATED"/>
    <property type="match status" value="1"/>
</dbReference>
<keyword evidence="5 6" id="KW-0472">Membrane</keyword>
<name>A0AAE0SSA2_9BIVA</name>
<evidence type="ECO:0000256" key="5">
    <source>
        <dbReference type="ARBA" id="ARBA00023136"/>
    </source>
</evidence>
<protein>
    <recommendedName>
        <fullName evidence="6">Amino acid transporter</fullName>
    </recommendedName>
</protein>
<evidence type="ECO:0000256" key="4">
    <source>
        <dbReference type="ARBA" id="ARBA00022989"/>
    </source>
</evidence>
<reference evidence="7" key="3">
    <citation type="submission" date="2023-05" db="EMBL/GenBank/DDBJ databases">
        <authorList>
            <person name="Smith C.H."/>
        </authorList>
    </citation>
    <scope>NUCLEOTIDE SEQUENCE</scope>
    <source>
        <strain evidence="7">CHS0354</strain>
        <tissue evidence="7">Mantle</tissue>
    </source>
</reference>
<evidence type="ECO:0000256" key="3">
    <source>
        <dbReference type="ARBA" id="ARBA00022692"/>
    </source>
</evidence>
<dbReference type="PRINTS" id="PR00173">
    <property type="entry name" value="EDTRNSPORT"/>
</dbReference>
<dbReference type="GO" id="GO:0098712">
    <property type="term" value="P:L-glutamate import across plasma membrane"/>
    <property type="evidence" value="ECO:0007669"/>
    <property type="project" value="TreeGrafter"/>
</dbReference>
<dbReference type="Pfam" id="PF00375">
    <property type="entry name" value="SDF"/>
    <property type="match status" value="1"/>
</dbReference>
<dbReference type="InterPro" id="IPR036458">
    <property type="entry name" value="Na:dicarbo_symporter_sf"/>
</dbReference>
<accession>A0AAE0SSA2</accession>
<organism evidence="7 8">
    <name type="scientific">Potamilus streckersoni</name>
    <dbReference type="NCBI Taxonomy" id="2493646"/>
    <lineage>
        <taxon>Eukaryota</taxon>
        <taxon>Metazoa</taxon>
        <taxon>Spiralia</taxon>
        <taxon>Lophotrochozoa</taxon>
        <taxon>Mollusca</taxon>
        <taxon>Bivalvia</taxon>
        <taxon>Autobranchia</taxon>
        <taxon>Heteroconchia</taxon>
        <taxon>Palaeoheterodonta</taxon>
        <taxon>Unionida</taxon>
        <taxon>Unionoidea</taxon>
        <taxon>Unionidae</taxon>
        <taxon>Ambleminae</taxon>
        <taxon>Lampsilini</taxon>
        <taxon>Potamilus</taxon>
    </lineage>
</organism>
<dbReference type="EMBL" id="JAEAOA010002253">
    <property type="protein sequence ID" value="KAK3596770.1"/>
    <property type="molecule type" value="Genomic_DNA"/>
</dbReference>
<dbReference type="GO" id="GO:0015501">
    <property type="term" value="F:glutamate:sodium symporter activity"/>
    <property type="evidence" value="ECO:0007669"/>
    <property type="project" value="TreeGrafter"/>
</dbReference>
<keyword evidence="4 6" id="KW-1133">Transmembrane helix</keyword>
<reference evidence="7" key="1">
    <citation type="journal article" date="2021" name="Genome Biol. Evol.">
        <title>A High-Quality Reference Genome for a Parasitic Bivalve with Doubly Uniparental Inheritance (Bivalvia: Unionida).</title>
        <authorList>
            <person name="Smith C.H."/>
        </authorList>
    </citation>
    <scope>NUCLEOTIDE SEQUENCE</scope>
    <source>
        <strain evidence="7">CHS0354</strain>
    </source>
</reference>
<dbReference type="GO" id="GO:0005313">
    <property type="term" value="F:L-glutamate transmembrane transporter activity"/>
    <property type="evidence" value="ECO:0007669"/>
    <property type="project" value="TreeGrafter"/>
</dbReference>
<reference evidence="7" key="2">
    <citation type="journal article" date="2021" name="Genome Biol. Evol.">
        <title>Developing a high-quality reference genome for a parasitic bivalve with doubly uniparental inheritance (Bivalvia: Unionida).</title>
        <authorList>
            <person name="Smith C.H."/>
        </authorList>
    </citation>
    <scope>NUCLEOTIDE SEQUENCE</scope>
    <source>
        <strain evidence="7">CHS0354</strain>
        <tissue evidence="7">Mantle</tissue>
    </source>
</reference>
<keyword evidence="2 6" id="KW-0813">Transport</keyword>
<comment type="caution">
    <text evidence="7">The sequence shown here is derived from an EMBL/GenBank/DDBJ whole genome shotgun (WGS) entry which is preliminary data.</text>
</comment>